<dbReference type="PIRSF" id="PIRSF006060">
    <property type="entry name" value="AA_transporter"/>
    <property type="match status" value="1"/>
</dbReference>
<dbReference type="PANTHER" id="PTHR47547">
    <property type="match status" value="1"/>
</dbReference>
<accession>A0A0B6AJJ3</accession>
<dbReference type="EMBL" id="CP009920">
    <property type="protein sequence ID" value="AJI25045.1"/>
    <property type="molecule type" value="Genomic_DNA"/>
</dbReference>
<dbReference type="RefSeq" id="WP_034650646.1">
    <property type="nucleotide sequence ID" value="NZ_BCVB01000006.1"/>
</dbReference>
<evidence type="ECO:0000313" key="6">
    <source>
        <dbReference type="Proteomes" id="UP000031829"/>
    </source>
</evidence>
<evidence type="ECO:0000256" key="2">
    <source>
        <dbReference type="ARBA" id="ARBA00022692"/>
    </source>
</evidence>
<dbReference type="InterPro" id="IPR052962">
    <property type="entry name" value="AA_Transporter_AGT"/>
</dbReference>
<dbReference type="GeneID" id="93643602"/>
<dbReference type="Pfam" id="PF13520">
    <property type="entry name" value="AA_permease_2"/>
    <property type="match status" value="1"/>
</dbReference>
<evidence type="ECO:0000256" key="4">
    <source>
        <dbReference type="ARBA" id="ARBA00023136"/>
    </source>
</evidence>
<proteinExistence type="predicted"/>
<dbReference type="InterPro" id="IPR002293">
    <property type="entry name" value="AA/rel_permease1"/>
</dbReference>
<comment type="subcellular location">
    <subcellularLocation>
        <location evidence="1">Membrane</location>
        <topology evidence="1">Multi-pass membrane protein</topology>
    </subcellularLocation>
</comment>
<dbReference type="GO" id="GO:0022857">
    <property type="term" value="F:transmembrane transporter activity"/>
    <property type="evidence" value="ECO:0007669"/>
    <property type="project" value="InterPro"/>
</dbReference>
<dbReference type="Gene3D" id="1.20.1740.10">
    <property type="entry name" value="Amino acid/polyamine transporter I"/>
    <property type="match status" value="1"/>
</dbReference>
<gene>
    <name evidence="5" type="ORF">BG04_78</name>
</gene>
<keyword evidence="2" id="KW-0812">Transmembrane</keyword>
<protein>
    <submittedName>
        <fullName evidence="5">Amino acid permease family protein</fullName>
    </submittedName>
</protein>
<dbReference type="GO" id="GO:0016020">
    <property type="term" value="C:membrane"/>
    <property type="evidence" value="ECO:0007669"/>
    <property type="project" value="UniProtKB-SubCell"/>
</dbReference>
<evidence type="ECO:0000313" key="5">
    <source>
        <dbReference type="EMBL" id="AJI25045.1"/>
    </source>
</evidence>
<evidence type="ECO:0000256" key="1">
    <source>
        <dbReference type="ARBA" id="ARBA00004141"/>
    </source>
</evidence>
<dbReference type="AlphaFoldDB" id="A0A0B6AJJ3"/>
<keyword evidence="4" id="KW-0472">Membrane</keyword>
<evidence type="ECO:0000256" key="3">
    <source>
        <dbReference type="ARBA" id="ARBA00022989"/>
    </source>
</evidence>
<organism evidence="5 6">
    <name type="scientific">Priestia megaterium (strain ATCC 14581 / DSM 32 / CCUG 1817 / JCM 2506 / NBRC 15308 / NCIMB 9376 / NCTC 10342 / NRRL B-14308 / VKM B-512 / Ford 19)</name>
    <name type="common">Bacillus megaterium</name>
    <dbReference type="NCBI Taxonomy" id="1348623"/>
    <lineage>
        <taxon>Bacteria</taxon>
        <taxon>Bacillati</taxon>
        <taxon>Bacillota</taxon>
        <taxon>Bacilli</taxon>
        <taxon>Bacillales</taxon>
        <taxon>Bacillaceae</taxon>
        <taxon>Priestia</taxon>
    </lineage>
</organism>
<dbReference type="KEGG" id="bmeg:BG04_78"/>
<dbReference type="HOGENOM" id="CLU_007946_16_0_9"/>
<reference evidence="5 6" key="1">
    <citation type="journal article" date="2015" name="Genome Announc.">
        <title>Complete genome sequences for 35 biothreat assay-relevant bacillus species.</title>
        <authorList>
            <person name="Johnson S.L."/>
            <person name="Daligault H.E."/>
            <person name="Davenport K.W."/>
            <person name="Jaissle J."/>
            <person name="Frey K.G."/>
            <person name="Ladner J.T."/>
            <person name="Broomall S.M."/>
            <person name="Bishop-Lilly K.A."/>
            <person name="Bruce D.C."/>
            <person name="Gibbons H.S."/>
            <person name="Coyne S.R."/>
            <person name="Lo C.C."/>
            <person name="Meincke L."/>
            <person name="Munk A.C."/>
            <person name="Koroleva G.I."/>
            <person name="Rosenzweig C.N."/>
            <person name="Palacios G.F."/>
            <person name="Redden C.L."/>
            <person name="Minogue T.D."/>
            <person name="Chain P.S."/>
        </authorList>
    </citation>
    <scope>NUCLEOTIDE SEQUENCE [LARGE SCALE GENOMIC DNA]</scope>
    <source>
        <strain evidence="6">ATCC 14581 / DSM 32 / JCM 2506 / NBRC 15308 / NCIMB 9376 / NCTC 10342 / NRRL B-14308 / VKM B-512</strain>
    </source>
</reference>
<keyword evidence="3" id="KW-1133">Transmembrane helix</keyword>
<name>A0A0B6AJJ3_PRIM2</name>
<dbReference type="Proteomes" id="UP000031829">
    <property type="component" value="Chromosome"/>
</dbReference>
<dbReference type="PANTHER" id="PTHR47547:SF1">
    <property type="entry name" value="ASPARTATE-PROTON SYMPORTER"/>
    <property type="match status" value="1"/>
</dbReference>
<sequence>MNNLHRKMGTFSLMMVGLGSIIGSGWLFGAWRAAQIAGPAAIVSWIIGMVVILFIALSYSELGSMFPEAGGMVKYTQYSHGSFLGFIAAWANWIAIVSVIPVEAVASVQYMSSWPWEWAKWTGSLVENGILTGKGLAIATGLLIIYFLLNYWTVGLFSKANSLITVFKIVIPGLTIGALLFAGFHGGNFSPAGGVAPNGWASVLTAVATSGIVFAFNGFQSPINMAGEAKNPARSIPIAVVGSILIATVIYVLLQIAFIGAVNPSEIVKGWSHLNFNSPFADLAIALNINWLVIVLYADAFVSPSGTGITYTATTSRMIYGMEKNKYLPNILGRVHPLYGVPRQAMFFNLFVSFIFLFLFRGWGILAEIISVATLISYLTGPITAMTLRKTGTELYRPLRIKGLNVIAPLGFIFASLTLYWARWPLTGQVLFIILIGLPIYFYYQAKSKWKGFGQNFRAGVWMIVYLLCMMTISWIGSEKFGGLNIIKYGWDMGLIAIVALFFYAWALKSGYKTEYLKEAINVNNEMKAAEAQTASAKEQIIEKQIK</sequence>